<proteinExistence type="predicted"/>
<comment type="caution">
    <text evidence="1">The sequence shown here is derived from an EMBL/GenBank/DDBJ whole genome shotgun (WGS) entry which is preliminary data.</text>
</comment>
<gene>
    <name evidence="1" type="ORF">B0I35DRAFT_418836</name>
</gene>
<name>A0A8K0WWR5_9HYPO</name>
<accession>A0A8K0WWR5</accession>
<organism evidence="1 2">
    <name type="scientific">Stachybotrys elegans</name>
    <dbReference type="NCBI Taxonomy" id="80388"/>
    <lineage>
        <taxon>Eukaryota</taxon>
        <taxon>Fungi</taxon>
        <taxon>Dikarya</taxon>
        <taxon>Ascomycota</taxon>
        <taxon>Pezizomycotina</taxon>
        <taxon>Sordariomycetes</taxon>
        <taxon>Hypocreomycetidae</taxon>
        <taxon>Hypocreales</taxon>
        <taxon>Stachybotryaceae</taxon>
        <taxon>Stachybotrys</taxon>
    </lineage>
</organism>
<keyword evidence="2" id="KW-1185">Reference proteome</keyword>
<evidence type="ECO:0000313" key="1">
    <source>
        <dbReference type="EMBL" id="KAH7328948.1"/>
    </source>
</evidence>
<protein>
    <submittedName>
        <fullName evidence="1">Uncharacterized protein</fullName>
    </submittedName>
</protein>
<evidence type="ECO:0000313" key="2">
    <source>
        <dbReference type="Proteomes" id="UP000813444"/>
    </source>
</evidence>
<dbReference type="AlphaFoldDB" id="A0A8K0WWR5"/>
<reference evidence="1" key="1">
    <citation type="journal article" date="2021" name="Nat. Commun.">
        <title>Genetic determinants of endophytism in the Arabidopsis root mycobiome.</title>
        <authorList>
            <person name="Mesny F."/>
            <person name="Miyauchi S."/>
            <person name="Thiergart T."/>
            <person name="Pickel B."/>
            <person name="Atanasova L."/>
            <person name="Karlsson M."/>
            <person name="Huettel B."/>
            <person name="Barry K.W."/>
            <person name="Haridas S."/>
            <person name="Chen C."/>
            <person name="Bauer D."/>
            <person name="Andreopoulos W."/>
            <person name="Pangilinan J."/>
            <person name="LaButti K."/>
            <person name="Riley R."/>
            <person name="Lipzen A."/>
            <person name="Clum A."/>
            <person name="Drula E."/>
            <person name="Henrissat B."/>
            <person name="Kohler A."/>
            <person name="Grigoriev I.V."/>
            <person name="Martin F.M."/>
            <person name="Hacquard S."/>
        </authorList>
    </citation>
    <scope>NUCLEOTIDE SEQUENCE</scope>
    <source>
        <strain evidence="1">MPI-CAGE-CH-0235</strain>
    </source>
</reference>
<sequence>MYRLVCALQKDAAIGGICKNAWLALGVEEEGTAPPTCSACPTLPFPRSLTGRRPFWTWRWCTRGAWYVLYSAKHPRYGARCDAMRCTTAIR</sequence>
<dbReference type="Proteomes" id="UP000813444">
    <property type="component" value="Unassembled WGS sequence"/>
</dbReference>
<dbReference type="EMBL" id="JAGPNK010000001">
    <property type="protein sequence ID" value="KAH7328948.1"/>
    <property type="molecule type" value="Genomic_DNA"/>
</dbReference>